<keyword evidence="1" id="KW-1133">Transmembrane helix</keyword>
<reference evidence="2" key="1">
    <citation type="journal article" date="2013" name="Genetics">
        <title>The draft genome and transcriptome of Panagrellus redivivus are shaped by the harsh demands of a free-living lifestyle.</title>
        <authorList>
            <person name="Srinivasan J."/>
            <person name="Dillman A.R."/>
            <person name="Macchietto M.G."/>
            <person name="Heikkinen L."/>
            <person name="Lakso M."/>
            <person name="Fracchia K.M."/>
            <person name="Antoshechkin I."/>
            <person name="Mortazavi A."/>
            <person name="Wong G."/>
            <person name="Sternberg P.W."/>
        </authorList>
    </citation>
    <scope>NUCLEOTIDE SEQUENCE [LARGE SCALE GENOMIC DNA]</scope>
    <source>
        <strain evidence="2">MT8872</strain>
    </source>
</reference>
<feature type="transmembrane region" description="Helical" evidence="1">
    <location>
        <begin position="37"/>
        <end position="57"/>
    </location>
</feature>
<name>A0A7E4UUW4_PANRE</name>
<keyword evidence="1" id="KW-0812">Transmembrane</keyword>
<dbReference type="AlphaFoldDB" id="A0A7E4UUW4"/>
<keyword evidence="1" id="KW-0472">Membrane</keyword>
<keyword evidence="2" id="KW-1185">Reference proteome</keyword>
<organism evidence="2 3">
    <name type="scientific">Panagrellus redivivus</name>
    <name type="common">Microworm</name>
    <dbReference type="NCBI Taxonomy" id="6233"/>
    <lineage>
        <taxon>Eukaryota</taxon>
        <taxon>Metazoa</taxon>
        <taxon>Ecdysozoa</taxon>
        <taxon>Nematoda</taxon>
        <taxon>Chromadorea</taxon>
        <taxon>Rhabditida</taxon>
        <taxon>Tylenchina</taxon>
        <taxon>Panagrolaimomorpha</taxon>
        <taxon>Panagrolaimoidea</taxon>
        <taxon>Panagrolaimidae</taxon>
        <taxon>Panagrellus</taxon>
    </lineage>
</organism>
<protein>
    <submittedName>
        <fullName evidence="3">G_PROTEIN_RECEP_F1_2 domain-containing protein</fullName>
    </submittedName>
</protein>
<evidence type="ECO:0000313" key="2">
    <source>
        <dbReference type="Proteomes" id="UP000492821"/>
    </source>
</evidence>
<evidence type="ECO:0000256" key="1">
    <source>
        <dbReference type="SAM" id="Phobius"/>
    </source>
</evidence>
<feature type="transmembrane region" description="Helical" evidence="1">
    <location>
        <begin position="101"/>
        <end position="125"/>
    </location>
</feature>
<sequence>MTMIVTSQFTQLCYRVSATYTPGDWCHDVSVKLVNLYVINCGATLILGVLTIVPAAINTHDPFKEQELFIDDFPALLTLVTKYPNLNGYHPDKNNISLYMLYYYGMFLAAVIYPSATILALFIVLRRMRHLKLTVSIYCTVPGIRSTSVSTVEEIGDYV</sequence>
<proteinExistence type="predicted"/>
<dbReference type="WBParaSite" id="Pan_g12853.t2">
    <property type="protein sequence ID" value="Pan_g12853.t2"/>
    <property type="gene ID" value="Pan_g12853"/>
</dbReference>
<reference evidence="3" key="2">
    <citation type="submission" date="2020-10" db="UniProtKB">
        <authorList>
            <consortium name="WormBaseParasite"/>
        </authorList>
    </citation>
    <scope>IDENTIFICATION</scope>
</reference>
<dbReference type="Proteomes" id="UP000492821">
    <property type="component" value="Unassembled WGS sequence"/>
</dbReference>
<accession>A0A7E4UUW4</accession>
<evidence type="ECO:0000313" key="3">
    <source>
        <dbReference type="WBParaSite" id="Pan_g12853.t2"/>
    </source>
</evidence>